<dbReference type="PANTHER" id="PTHR35007">
    <property type="entry name" value="INTEGRAL MEMBRANE PROTEIN-RELATED"/>
    <property type="match status" value="1"/>
</dbReference>
<dbReference type="KEGG" id="kfl:Kfla_0556"/>
<evidence type="ECO:0000256" key="2">
    <source>
        <dbReference type="ARBA" id="ARBA00022475"/>
    </source>
</evidence>
<keyword evidence="4 6" id="KW-1133">Transmembrane helix</keyword>
<dbReference type="Proteomes" id="UP000007967">
    <property type="component" value="Chromosome"/>
</dbReference>
<feature type="transmembrane region" description="Helical" evidence="6">
    <location>
        <begin position="216"/>
        <end position="234"/>
    </location>
</feature>
<accession>D2PW20</accession>
<organism evidence="8 9">
    <name type="scientific">Kribbella flavida (strain DSM 17836 / JCM 10339 / NBRC 14399)</name>
    <dbReference type="NCBI Taxonomy" id="479435"/>
    <lineage>
        <taxon>Bacteria</taxon>
        <taxon>Bacillati</taxon>
        <taxon>Actinomycetota</taxon>
        <taxon>Actinomycetes</taxon>
        <taxon>Propionibacteriales</taxon>
        <taxon>Kribbellaceae</taxon>
        <taxon>Kribbella</taxon>
    </lineage>
</organism>
<dbReference type="eggNOG" id="COG4965">
    <property type="taxonomic scope" value="Bacteria"/>
</dbReference>
<proteinExistence type="predicted"/>
<dbReference type="InterPro" id="IPR018076">
    <property type="entry name" value="T2SS_GspF_dom"/>
</dbReference>
<evidence type="ECO:0000256" key="1">
    <source>
        <dbReference type="ARBA" id="ARBA00004651"/>
    </source>
</evidence>
<name>D2PW20_KRIFD</name>
<evidence type="ECO:0000313" key="9">
    <source>
        <dbReference type="Proteomes" id="UP000007967"/>
    </source>
</evidence>
<evidence type="ECO:0000256" key="5">
    <source>
        <dbReference type="ARBA" id="ARBA00023136"/>
    </source>
</evidence>
<dbReference type="STRING" id="479435.Kfla_0556"/>
<dbReference type="EMBL" id="CP001736">
    <property type="protein sequence ID" value="ADB29677.1"/>
    <property type="molecule type" value="Genomic_DNA"/>
</dbReference>
<dbReference type="Pfam" id="PF00482">
    <property type="entry name" value="T2SSF"/>
    <property type="match status" value="1"/>
</dbReference>
<feature type="transmembrane region" description="Helical" evidence="6">
    <location>
        <begin position="55"/>
        <end position="87"/>
    </location>
</feature>
<reference evidence="8 9" key="2">
    <citation type="journal article" date="2010" name="Stand. Genomic Sci.">
        <title>Complete genome sequence of Kribbella flavida type strain (IFO 14399).</title>
        <authorList>
            <person name="Pukall R."/>
            <person name="Lapidus A."/>
            <person name="Glavina Del Rio T."/>
            <person name="Copeland A."/>
            <person name="Tice H."/>
            <person name="Cheng J.-F."/>
            <person name="Lucas S."/>
            <person name="Chen F."/>
            <person name="Nolan M."/>
            <person name="LaButti K."/>
            <person name="Pati A."/>
            <person name="Ivanova N."/>
            <person name="Mavrommatis K."/>
            <person name="Mikhailova N."/>
            <person name="Pitluck S."/>
            <person name="Bruce D."/>
            <person name="Goodwin L."/>
            <person name="Land M."/>
            <person name="Hauser L."/>
            <person name="Chang Y.-J."/>
            <person name="Jeffries C.D."/>
            <person name="Chen A."/>
            <person name="Palaniappan K."/>
            <person name="Chain P."/>
            <person name="Rohde M."/>
            <person name="Goeker M."/>
            <person name="Bristow J."/>
            <person name="Eisen J.A."/>
            <person name="Markowitz V."/>
            <person name="Hugenholtz P."/>
            <person name="Kyrpides N.C."/>
            <person name="Klenk H.-P."/>
            <person name="Brettin T."/>
        </authorList>
    </citation>
    <scope>NUCLEOTIDE SEQUENCE [LARGE SCALE GENOMIC DNA]</scope>
    <source>
        <strain evidence="9">DSM 17836 / JCM 10339 / NBRC 14399</strain>
    </source>
</reference>
<feature type="domain" description="Type II secretion system protein GspF" evidence="7">
    <location>
        <begin position="110"/>
        <end position="227"/>
    </location>
</feature>
<sequence>MSPALLAAAMILIAVLTVLPRRSRALHRLTSARSDRRSDGAAGLARSVRRRLVPLALSAIVALGIGLSLGAAALVSTLAVGVVLAVITTQRARARRLHLADQKRAQVIEACDTLAAELAAGRPPHDALEGAAEVCAELRPAAAAARLGGDVPAVLQLAADTPGAESLKALAAAWQVADRSGAAVAAIVDRLAASLRAEESLRRQIATNLAGARTTARLLAILPLFGTLLGYALGADPLTFLTTTIPGAACLTAGLALAITGLWWTERLATYP</sequence>
<keyword evidence="3 6" id="KW-0812">Transmembrane</keyword>
<keyword evidence="9" id="KW-1185">Reference proteome</keyword>
<evidence type="ECO:0000256" key="4">
    <source>
        <dbReference type="ARBA" id="ARBA00022989"/>
    </source>
</evidence>
<evidence type="ECO:0000256" key="6">
    <source>
        <dbReference type="SAM" id="Phobius"/>
    </source>
</evidence>
<keyword evidence="2" id="KW-1003">Cell membrane</keyword>
<dbReference type="PANTHER" id="PTHR35007:SF4">
    <property type="entry name" value="CONSERVED TRANSMEMBRANE PROTEIN-RELATED"/>
    <property type="match status" value="1"/>
</dbReference>
<feature type="transmembrane region" description="Helical" evidence="6">
    <location>
        <begin position="240"/>
        <end position="264"/>
    </location>
</feature>
<dbReference type="AlphaFoldDB" id="D2PW20"/>
<dbReference type="GO" id="GO:0005886">
    <property type="term" value="C:plasma membrane"/>
    <property type="evidence" value="ECO:0007669"/>
    <property type="project" value="UniProtKB-SubCell"/>
</dbReference>
<keyword evidence="5 6" id="KW-0472">Membrane</keyword>
<comment type="subcellular location">
    <subcellularLocation>
        <location evidence="1">Cell membrane</location>
        <topology evidence="1">Multi-pass membrane protein</topology>
    </subcellularLocation>
</comment>
<protein>
    <submittedName>
        <fullName evidence="8">Type II secretion system protein</fullName>
    </submittedName>
</protein>
<evidence type="ECO:0000313" key="8">
    <source>
        <dbReference type="EMBL" id="ADB29677.1"/>
    </source>
</evidence>
<dbReference type="HOGENOM" id="CLU_065779_1_0_11"/>
<gene>
    <name evidence="8" type="ordered locus">Kfla_0556</name>
</gene>
<evidence type="ECO:0000259" key="7">
    <source>
        <dbReference type="Pfam" id="PF00482"/>
    </source>
</evidence>
<evidence type="ECO:0000256" key="3">
    <source>
        <dbReference type="ARBA" id="ARBA00022692"/>
    </source>
</evidence>
<dbReference type="RefSeq" id="WP_012918233.1">
    <property type="nucleotide sequence ID" value="NC_013729.1"/>
</dbReference>
<reference evidence="9" key="1">
    <citation type="submission" date="2009-09" db="EMBL/GenBank/DDBJ databases">
        <title>The complete genome of Kribbella flavida DSM 17836.</title>
        <authorList>
            <consortium name="US DOE Joint Genome Institute (JGI-PGF)"/>
            <person name="Lucas S."/>
            <person name="Copeland A."/>
            <person name="Lapidus A."/>
            <person name="Glavina del Rio T."/>
            <person name="Dalin E."/>
            <person name="Tice H."/>
            <person name="Bruce D."/>
            <person name="Goodwin L."/>
            <person name="Pitluck S."/>
            <person name="Kyrpides N."/>
            <person name="Mavromatis K."/>
            <person name="Ivanova N."/>
            <person name="Saunders E."/>
            <person name="Brettin T."/>
            <person name="Detter J.C."/>
            <person name="Han C."/>
            <person name="Larimer F."/>
            <person name="Land M."/>
            <person name="Hauser L."/>
            <person name="Markowitz V."/>
            <person name="Cheng J.-F."/>
            <person name="Hugenholtz P."/>
            <person name="Woyke T."/>
            <person name="Wu D."/>
            <person name="Pukall R."/>
            <person name="Klenk H.-P."/>
            <person name="Eisen J.A."/>
        </authorList>
    </citation>
    <scope>NUCLEOTIDE SEQUENCE [LARGE SCALE GENOMIC DNA]</scope>
    <source>
        <strain evidence="9">DSM 17836 / JCM 10339 / NBRC 14399</strain>
    </source>
</reference>